<feature type="region of interest" description="Disordered" evidence="1">
    <location>
        <begin position="50"/>
        <end position="92"/>
    </location>
</feature>
<keyword evidence="2" id="KW-0812">Transmembrane</keyword>
<dbReference type="AlphaFoldDB" id="A0A6C0C5H3"/>
<protein>
    <submittedName>
        <fullName evidence="3">Uncharacterized protein</fullName>
    </submittedName>
</protein>
<evidence type="ECO:0000256" key="2">
    <source>
        <dbReference type="SAM" id="Phobius"/>
    </source>
</evidence>
<organism evidence="3">
    <name type="scientific">viral metagenome</name>
    <dbReference type="NCBI Taxonomy" id="1070528"/>
    <lineage>
        <taxon>unclassified sequences</taxon>
        <taxon>metagenomes</taxon>
        <taxon>organismal metagenomes</taxon>
    </lineage>
</organism>
<keyword evidence="2" id="KW-1133">Transmembrane helix</keyword>
<name>A0A6C0C5H3_9ZZZZ</name>
<reference evidence="3" key="1">
    <citation type="journal article" date="2020" name="Nature">
        <title>Giant virus diversity and host interactions through global metagenomics.</title>
        <authorList>
            <person name="Schulz F."/>
            <person name="Roux S."/>
            <person name="Paez-Espino D."/>
            <person name="Jungbluth S."/>
            <person name="Walsh D.A."/>
            <person name="Denef V.J."/>
            <person name="McMahon K.D."/>
            <person name="Konstantinidis K.T."/>
            <person name="Eloe-Fadrosh E.A."/>
            <person name="Kyrpides N.C."/>
            <person name="Woyke T."/>
        </authorList>
    </citation>
    <scope>NUCLEOTIDE SEQUENCE</scope>
    <source>
        <strain evidence="3">GVMAG-M-3300020187-37</strain>
    </source>
</reference>
<feature type="transmembrane region" description="Helical" evidence="2">
    <location>
        <begin position="27"/>
        <end position="45"/>
    </location>
</feature>
<evidence type="ECO:0000313" key="3">
    <source>
        <dbReference type="EMBL" id="QHS99606.1"/>
    </source>
</evidence>
<sequence>MIQIISVVVLICYLGLAYKFRKNNMILLLLTLIAILVLCNMKNVIEGQNSKSNNTINTSNKKSNSKNNTNNSKLNSISKGLQNSNNNNGPKGYNKNKFVVAAGYQMGPYDGLVLTLDNPVSKYVKQNNVSLGKKEDMCVYQGIDVPLKCDKTLYSSMGPSITGVPDDDQNLFMLYRNKSSPECCPSTFSTSTGCVCTTEDQRNYINRRGMIASSK</sequence>
<accession>A0A6C0C5H3</accession>
<keyword evidence="2" id="KW-0472">Membrane</keyword>
<dbReference type="EMBL" id="MN739345">
    <property type="protein sequence ID" value="QHS99606.1"/>
    <property type="molecule type" value="Genomic_DNA"/>
</dbReference>
<proteinExistence type="predicted"/>
<evidence type="ECO:0000256" key="1">
    <source>
        <dbReference type="SAM" id="MobiDB-lite"/>
    </source>
</evidence>